<gene>
    <name evidence="1" type="ORF">VFH_II175000</name>
</gene>
<keyword evidence="2" id="KW-1185">Reference proteome</keyword>
<name>A0AAV0ZR32_VICFA</name>
<reference evidence="1 2" key="1">
    <citation type="submission" date="2023-01" db="EMBL/GenBank/DDBJ databases">
        <authorList>
            <person name="Kreplak J."/>
        </authorList>
    </citation>
    <scope>NUCLEOTIDE SEQUENCE [LARGE SCALE GENOMIC DNA]</scope>
</reference>
<dbReference type="AlphaFoldDB" id="A0AAV0ZR32"/>
<dbReference type="PANTHER" id="PTHR33984">
    <property type="entry name" value="OS02G0717600 PROTEIN"/>
    <property type="match status" value="1"/>
</dbReference>
<evidence type="ECO:0000313" key="2">
    <source>
        <dbReference type="Proteomes" id="UP001157006"/>
    </source>
</evidence>
<organism evidence="1 2">
    <name type="scientific">Vicia faba</name>
    <name type="common">Broad bean</name>
    <name type="synonym">Faba vulgaris</name>
    <dbReference type="NCBI Taxonomy" id="3906"/>
    <lineage>
        <taxon>Eukaryota</taxon>
        <taxon>Viridiplantae</taxon>
        <taxon>Streptophyta</taxon>
        <taxon>Embryophyta</taxon>
        <taxon>Tracheophyta</taxon>
        <taxon>Spermatophyta</taxon>
        <taxon>Magnoliopsida</taxon>
        <taxon>eudicotyledons</taxon>
        <taxon>Gunneridae</taxon>
        <taxon>Pentapetalae</taxon>
        <taxon>rosids</taxon>
        <taxon>fabids</taxon>
        <taxon>Fabales</taxon>
        <taxon>Fabaceae</taxon>
        <taxon>Papilionoideae</taxon>
        <taxon>50 kb inversion clade</taxon>
        <taxon>NPAAA clade</taxon>
        <taxon>Hologalegina</taxon>
        <taxon>IRL clade</taxon>
        <taxon>Fabeae</taxon>
        <taxon>Vicia</taxon>
    </lineage>
</organism>
<sequence length="379" mass="42736">MAASDQTLVCVKQVKHDITDEWDESMPLPGDIIEGFSTENIDVADESFLPAKTSSEFSSQLGKINNCVESIWIKIRRGESLLKLQTCIVQQKVSILRKKYTIQAITDHRHIADLADLTLNQCIELQVMTRRVLNMKDKGFHAIKYDWKTKVKTYLPHQSSSVISSILFMPLISEHCIDTVTARCMAWFSAAISSGVPVVFVNIQTELIPPKVENTNLFSNQQIHYTTQLIHGIRLWFLPGLKEIAIELIPQPNEARFGMEIKRTEEGFVCVYSVTKDTSADRGGLRELHEEATANGFLLVISRLDDKSTIPTCVCSEGLVHCCDHAEIKDLLIYAIDQYATIQLHVMAWPNQTHPSPNHSVGFTALLPPERSFTTHPYD</sequence>
<proteinExistence type="predicted"/>
<protein>
    <submittedName>
        <fullName evidence="1">Uncharacterized protein</fullName>
    </submittedName>
</protein>
<dbReference type="PANTHER" id="PTHR33984:SF10">
    <property type="entry name" value="S1 MOTIF DOMAIN-CONTAINING PROTEIN"/>
    <property type="match status" value="1"/>
</dbReference>
<evidence type="ECO:0000313" key="1">
    <source>
        <dbReference type="EMBL" id="CAI8599439.1"/>
    </source>
</evidence>
<dbReference type="EMBL" id="OX451737">
    <property type="protein sequence ID" value="CAI8599439.1"/>
    <property type="molecule type" value="Genomic_DNA"/>
</dbReference>
<accession>A0AAV0ZR32</accession>
<dbReference type="Proteomes" id="UP001157006">
    <property type="component" value="Chromosome 2"/>
</dbReference>